<proteinExistence type="predicted"/>
<dbReference type="Proteomes" id="UP001193680">
    <property type="component" value="Unassembled WGS sequence"/>
</dbReference>
<dbReference type="PANTHER" id="PTHR37955">
    <property type="entry name" value="TELLURITE RESISTANCE PROTEIN TEHA"/>
    <property type="match status" value="1"/>
</dbReference>
<accession>A0ABS0BU80</accession>
<evidence type="ECO:0000256" key="3">
    <source>
        <dbReference type="ARBA" id="ARBA00022989"/>
    </source>
</evidence>
<evidence type="ECO:0000256" key="4">
    <source>
        <dbReference type="ARBA" id="ARBA00023136"/>
    </source>
</evidence>
<dbReference type="EMBL" id="JACBGI020000001">
    <property type="protein sequence ID" value="MBF6056874.1"/>
    <property type="molecule type" value="Genomic_DNA"/>
</dbReference>
<dbReference type="InterPro" id="IPR038665">
    <property type="entry name" value="Voltage-dep_anion_channel_sf"/>
</dbReference>
<feature type="transmembrane region" description="Helical" evidence="5">
    <location>
        <begin position="14"/>
        <end position="36"/>
    </location>
</feature>
<sequence length="343" mass="38570">MLFMSADASAGSRLAYFPINLFGAVMGYAGLTLGFFQAHELLGIDYTAFLVLTALTTLFFILITLLYAIKLIRFPESVKEDFAHPVALHFFPTFSISLLLLSLLFEGINFQLAQTMWYLGTLLHFILVLVILNSWIHHEKWQITHMNPAWFIPVVGNIVIPLGAVEFSSIEIGWFFFSVGLIFWLVLFSIVMYRLFFHPPLLKLLEPTLFILIAPPAVGFLSYQELNGGVLDDFSRVLFNMALFMTILLFSQTLRFIRIPFALSWWAYSFPLAAIMLASFHFYALTDIALYGFIAAFLLAVLSALILHLTAKTFWAAKQGTLCHPLPGTKPLGTPPPAPASEK</sequence>
<keyword evidence="7" id="KW-1185">Reference proteome</keyword>
<keyword evidence="3 5" id="KW-1133">Transmembrane helix</keyword>
<keyword evidence="4 5" id="KW-0472">Membrane</keyword>
<organism evidence="6 7">
    <name type="scientific">Thiomicrorhabdus heinhorstiae</name>
    <dbReference type="NCBI Taxonomy" id="2748010"/>
    <lineage>
        <taxon>Bacteria</taxon>
        <taxon>Pseudomonadati</taxon>
        <taxon>Pseudomonadota</taxon>
        <taxon>Gammaproteobacteria</taxon>
        <taxon>Thiotrichales</taxon>
        <taxon>Piscirickettsiaceae</taxon>
        <taxon>Thiomicrorhabdus</taxon>
    </lineage>
</organism>
<dbReference type="InterPro" id="IPR004695">
    <property type="entry name" value="SLAC1/Mae1/Ssu1/TehA"/>
</dbReference>
<evidence type="ECO:0000256" key="2">
    <source>
        <dbReference type="ARBA" id="ARBA00022692"/>
    </source>
</evidence>
<evidence type="ECO:0000256" key="5">
    <source>
        <dbReference type="SAM" id="Phobius"/>
    </source>
</evidence>
<dbReference type="InterPro" id="IPR052951">
    <property type="entry name" value="Tellurite_res_ion_channel"/>
</dbReference>
<evidence type="ECO:0000313" key="6">
    <source>
        <dbReference type="EMBL" id="MBF6056874.1"/>
    </source>
</evidence>
<dbReference type="Gene3D" id="1.50.10.150">
    <property type="entry name" value="Voltage-dependent anion channel"/>
    <property type="match status" value="1"/>
</dbReference>
<evidence type="ECO:0000256" key="1">
    <source>
        <dbReference type="ARBA" id="ARBA00004141"/>
    </source>
</evidence>
<comment type="caution">
    <text evidence="6">The sequence shown here is derived from an EMBL/GenBank/DDBJ whole genome shotgun (WGS) entry which is preliminary data.</text>
</comment>
<gene>
    <name evidence="6" type="ORF">H8792_000785</name>
</gene>
<name>A0ABS0BU80_9GAMM</name>
<dbReference type="Pfam" id="PF03595">
    <property type="entry name" value="SLAC1"/>
    <property type="match status" value="1"/>
</dbReference>
<feature type="transmembrane region" description="Helical" evidence="5">
    <location>
        <begin position="288"/>
        <end position="309"/>
    </location>
</feature>
<dbReference type="CDD" id="cd09323">
    <property type="entry name" value="TDT_SLAC1_like"/>
    <property type="match status" value="1"/>
</dbReference>
<keyword evidence="2 5" id="KW-0812">Transmembrane</keyword>
<dbReference type="PANTHER" id="PTHR37955:SF1">
    <property type="entry name" value="DEP DOMAIN-CONTAINING PROTEIN"/>
    <property type="match status" value="1"/>
</dbReference>
<reference evidence="6 7" key="2">
    <citation type="submission" date="2020-11" db="EMBL/GenBank/DDBJ databases">
        <title>Sulfur oxidizing isolate from Hospital Hole Sinkhole.</title>
        <authorList>
            <person name="Scott K.M."/>
        </authorList>
    </citation>
    <scope>NUCLEOTIDE SEQUENCE [LARGE SCALE GENOMIC DNA]</scope>
    <source>
        <strain evidence="6 7">HH1</strain>
    </source>
</reference>
<reference evidence="6 7" key="1">
    <citation type="submission" date="2020-06" db="EMBL/GenBank/DDBJ databases">
        <authorList>
            <person name="Scott K."/>
        </authorList>
    </citation>
    <scope>NUCLEOTIDE SEQUENCE [LARGE SCALE GENOMIC DNA]</scope>
    <source>
        <strain evidence="6 7">HH1</strain>
    </source>
</reference>
<comment type="subcellular location">
    <subcellularLocation>
        <location evidence="1">Membrane</location>
        <topology evidence="1">Multi-pass membrane protein</topology>
    </subcellularLocation>
</comment>
<feature type="transmembrane region" description="Helical" evidence="5">
    <location>
        <begin position="81"/>
        <end position="105"/>
    </location>
</feature>
<feature type="transmembrane region" description="Helical" evidence="5">
    <location>
        <begin position="148"/>
        <end position="168"/>
    </location>
</feature>
<feature type="transmembrane region" description="Helical" evidence="5">
    <location>
        <begin position="48"/>
        <end position="69"/>
    </location>
</feature>
<evidence type="ECO:0000313" key="7">
    <source>
        <dbReference type="Proteomes" id="UP001193680"/>
    </source>
</evidence>
<feature type="transmembrane region" description="Helical" evidence="5">
    <location>
        <begin position="174"/>
        <end position="197"/>
    </location>
</feature>
<protein>
    <submittedName>
        <fullName evidence="6">SLAC1 anion channel family protein</fullName>
    </submittedName>
</protein>
<feature type="transmembrane region" description="Helical" evidence="5">
    <location>
        <begin position="234"/>
        <end position="251"/>
    </location>
</feature>
<feature type="transmembrane region" description="Helical" evidence="5">
    <location>
        <begin position="204"/>
        <end position="222"/>
    </location>
</feature>
<feature type="transmembrane region" description="Helical" evidence="5">
    <location>
        <begin position="263"/>
        <end position="282"/>
    </location>
</feature>
<feature type="transmembrane region" description="Helical" evidence="5">
    <location>
        <begin position="117"/>
        <end position="136"/>
    </location>
</feature>